<evidence type="ECO:0000256" key="3">
    <source>
        <dbReference type="ARBA" id="ARBA00022723"/>
    </source>
</evidence>
<keyword evidence="2 7" id="KW-0001">2Fe-2S</keyword>
<evidence type="ECO:0000256" key="1">
    <source>
        <dbReference type="ARBA" id="ARBA00010643"/>
    </source>
</evidence>
<dbReference type="EMBL" id="AEBR01000110">
    <property type="protein sequence ID" value="EFM81269.1"/>
    <property type="molecule type" value="Genomic_DNA"/>
</dbReference>
<sequence>MCALSLIEKEAIILENDADPQRILNILIELQFASEEGYIDQETAQLVAEHLHLTEARVYEIVSFYAILKTEPQAKYVLKICNSTPCHYTGGAMVAEVLETILEVPENQPTPDGLFMYHSIPCIGACDLGPVIKIKDTVFSQLTEEKIYQLIQHLQNDCYEGL</sequence>
<dbReference type="CDD" id="cd03064">
    <property type="entry name" value="TRX_Fd_NuoE"/>
    <property type="match status" value="1"/>
</dbReference>
<dbReference type="RefSeq" id="WP_002357722.1">
    <property type="nucleotide sequence ID" value="NZ_GL454489.1"/>
</dbReference>
<dbReference type="PIRSF" id="PIRSF000216">
    <property type="entry name" value="NADH_DH_24kDa"/>
    <property type="match status" value="1"/>
</dbReference>
<name>A0A125W1J9_ENTFL</name>
<dbReference type="InterPro" id="IPR041921">
    <property type="entry name" value="NuoE_N"/>
</dbReference>
<dbReference type="GO" id="GO:0046872">
    <property type="term" value="F:metal ion binding"/>
    <property type="evidence" value="ECO:0007669"/>
    <property type="project" value="UniProtKB-KW"/>
</dbReference>
<comment type="cofactor">
    <cofactor evidence="7">
        <name>[2Fe-2S] cluster</name>
        <dbReference type="ChEBI" id="CHEBI:190135"/>
    </cofactor>
    <text evidence="7">Binds 1 [2Fe-2S] cluster.</text>
</comment>
<dbReference type="Pfam" id="PF01257">
    <property type="entry name" value="2Fe-2S_thioredx"/>
    <property type="match status" value="1"/>
</dbReference>
<dbReference type="InterPro" id="IPR028431">
    <property type="entry name" value="NADP_DH_HndA-like"/>
</dbReference>
<evidence type="ECO:0000256" key="7">
    <source>
        <dbReference type="PIRSR" id="PIRSR000216-1"/>
    </source>
</evidence>
<dbReference type="Gene3D" id="1.10.10.1590">
    <property type="entry name" value="NADH-quinone oxidoreductase subunit E"/>
    <property type="match status" value="1"/>
</dbReference>
<evidence type="ECO:0000256" key="2">
    <source>
        <dbReference type="ARBA" id="ARBA00022714"/>
    </source>
</evidence>
<dbReference type="GO" id="GO:0051537">
    <property type="term" value="F:2 iron, 2 sulfur cluster binding"/>
    <property type="evidence" value="ECO:0007669"/>
    <property type="project" value="UniProtKB-KW"/>
</dbReference>
<dbReference type="InterPro" id="IPR002023">
    <property type="entry name" value="NuoE-like"/>
</dbReference>
<comment type="caution">
    <text evidence="8">The sequence shown here is derived from an EMBL/GenBank/DDBJ whole genome shotgun (WGS) entry which is preliminary data.</text>
</comment>
<gene>
    <name evidence="8" type="ORF">HMPREF9498_03208</name>
</gene>
<evidence type="ECO:0000256" key="4">
    <source>
        <dbReference type="ARBA" id="ARBA00023004"/>
    </source>
</evidence>
<dbReference type="Gene3D" id="3.40.30.10">
    <property type="entry name" value="Glutaredoxin"/>
    <property type="match status" value="1"/>
</dbReference>
<dbReference type="InterPro" id="IPR036249">
    <property type="entry name" value="Thioredoxin-like_sf"/>
</dbReference>
<comment type="cofactor">
    <cofactor evidence="6">
        <name>[2Fe-2S] cluster</name>
        <dbReference type="ChEBI" id="CHEBI:190135"/>
    </cofactor>
</comment>
<protein>
    <submittedName>
        <fullName evidence="8">Respiratory-chain NADH dehydrogenase 24 Kd subunit</fullName>
    </submittedName>
</protein>
<dbReference type="PANTHER" id="PTHR43342">
    <property type="entry name" value="NADH-QUINONE OXIDOREDUCTASE, E SUBUNIT"/>
    <property type="match status" value="1"/>
</dbReference>
<feature type="binding site" evidence="7">
    <location>
        <position position="86"/>
    </location>
    <ligand>
        <name>[2Fe-2S] cluster</name>
        <dbReference type="ChEBI" id="CHEBI:190135"/>
    </ligand>
</feature>
<feature type="binding site" evidence="7">
    <location>
        <position position="81"/>
    </location>
    <ligand>
        <name>[2Fe-2S] cluster</name>
        <dbReference type="ChEBI" id="CHEBI:190135"/>
    </ligand>
</feature>
<evidence type="ECO:0000313" key="9">
    <source>
        <dbReference type="Proteomes" id="UP000004846"/>
    </source>
</evidence>
<accession>A0A125W1J9</accession>
<evidence type="ECO:0000256" key="5">
    <source>
        <dbReference type="ARBA" id="ARBA00023014"/>
    </source>
</evidence>
<dbReference type="Proteomes" id="UP000004846">
    <property type="component" value="Unassembled WGS sequence"/>
</dbReference>
<reference evidence="8 9" key="1">
    <citation type="submission" date="2010-07" db="EMBL/GenBank/DDBJ databases">
        <authorList>
            <person name="Sid Ahmed O."/>
        </authorList>
    </citation>
    <scope>NUCLEOTIDE SEQUENCE [LARGE SCALE GENOMIC DNA]</scope>
    <source>
        <strain evidence="8 9">TX4248</strain>
    </source>
</reference>
<keyword evidence="5 7" id="KW-0411">Iron-sulfur</keyword>
<feature type="binding site" evidence="7">
    <location>
        <position position="122"/>
    </location>
    <ligand>
        <name>[2Fe-2S] cluster</name>
        <dbReference type="ChEBI" id="CHEBI:190135"/>
    </ligand>
</feature>
<proteinExistence type="inferred from homology"/>
<dbReference type="PANTHER" id="PTHR43342:SF1">
    <property type="entry name" value="BIFURCATING [FEFE] HYDROGENASE GAMMA SUBUNIT"/>
    <property type="match status" value="1"/>
</dbReference>
<comment type="similarity">
    <text evidence="1">Belongs to the complex I 24 kDa subunit family.</text>
</comment>
<organism evidence="8 9">
    <name type="scientific">Enterococcus faecalis TX4248</name>
    <dbReference type="NCBI Taxonomy" id="749495"/>
    <lineage>
        <taxon>Bacteria</taxon>
        <taxon>Bacillati</taxon>
        <taxon>Bacillota</taxon>
        <taxon>Bacilli</taxon>
        <taxon>Lactobacillales</taxon>
        <taxon>Enterococcaceae</taxon>
        <taxon>Enterococcus</taxon>
    </lineage>
</organism>
<dbReference type="SUPFAM" id="SSF52833">
    <property type="entry name" value="Thioredoxin-like"/>
    <property type="match status" value="1"/>
</dbReference>
<keyword evidence="4 7" id="KW-0408">Iron</keyword>
<dbReference type="HOGENOM" id="CLU_054362_2_1_9"/>
<keyword evidence="3 7" id="KW-0479">Metal-binding</keyword>
<dbReference type="AlphaFoldDB" id="A0A125W1J9"/>
<evidence type="ECO:0000313" key="8">
    <source>
        <dbReference type="EMBL" id="EFM81269.1"/>
    </source>
</evidence>
<dbReference type="GeneID" id="60893768"/>
<dbReference type="InterPro" id="IPR042128">
    <property type="entry name" value="NuoE_dom"/>
</dbReference>
<feature type="binding site" evidence="7">
    <location>
        <position position="126"/>
    </location>
    <ligand>
        <name>[2Fe-2S] cluster</name>
        <dbReference type="ChEBI" id="CHEBI:190135"/>
    </ligand>
</feature>
<dbReference type="GO" id="GO:0016491">
    <property type="term" value="F:oxidoreductase activity"/>
    <property type="evidence" value="ECO:0007669"/>
    <property type="project" value="InterPro"/>
</dbReference>
<evidence type="ECO:0000256" key="6">
    <source>
        <dbReference type="ARBA" id="ARBA00034078"/>
    </source>
</evidence>